<keyword evidence="4" id="KW-0572">Peptidoglycan-anchor</keyword>
<dbReference type="PATRIC" id="fig|28037.212.peg.1251"/>
<feature type="region of interest" description="Disordered" evidence="6">
    <location>
        <begin position="935"/>
        <end position="954"/>
    </location>
</feature>
<evidence type="ECO:0000256" key="1">
    <source>
        <dbReference type="ARBA" id="ARBA00022512"/>
    </source>
</evidence>
<organism evidence="9 10">
    <name type="scientific">Streptococcus mitis</name>
    <dbReference type="NCBI Taxonomy" id="28037"/>
    <lineage>
        <taxon>Bacteria</taxon>
        <taxon>Bacillati</taxon>
        <taxon>Bacillota</taxon>
        <taxon>Bacilli</taxon>
        <taxon>Lactobacillales</taxon>
        <taxon>Streptococcaceae</taxon>
        <taxon>Streptococcus</taxon>
        <taxon>Streptococcus mitis group</taxon>
    </lineage>
</organism>
<dbReference type="Pfam" id="PF00746">
    <property type="entry name" value="Gram_pos_anchor"/>
    <property type="match status" value="1"/>
</dbReference>
<feature type="region of interest" description="Disordered" evidence="6">
    <location>
        <begin position="2142"/>
        <end position="2297"/>
    </location>
</feature>
<feature type="compositionally biased region" description="Low complexity" evidence="6">
    <location>
        <begin position="2658"/>
        <end position="2673"/>
    </location>
</feature>
<dbReference type="RefSeq" id="WP_045612112.1">
    <property type="nucleotide sequence ID" value="NZ_JYGP01000002.1"/>
</dbReference>
<dbReference type="NCBIfam" id="TIGR04225">
    <property type="entry name" value="CshA_fibril_rpt"/>
    <property type="match status" value="11"/>
</dbReference>
<feature type="region of interest" description="Disordered" evidence="6">
    <location>
        <begin position="1285"/>
        <end position="1346"/>
    </location>
</feature>
<keyword evidence="7" id="KW-1133">Transmembrane helix</keyword>
<dbReference type="Proteomes" id="UP000033538">
    <property type="component" value="Unassembled WGS sequence"/>
</dbReference>
<feature type="region of interest" description="Disordered" evidence="6">
    <location>
        <begin position="1196"/>
        <end position="1221"/>
    </location>
</feature>
<evidence type="ECO:0000259" key="8">
    <source>
        <dbReference type="PROSITE" id="PS50847"/>
    </source>
</evidence>
<evidence type="ECO:0000256" key="5">
    <source>
        <dbReference type="SAM" id="Coils"/>
    </source>
</evidence>
<dbReference type="EMBL" id="JYGP01000002">
    <property type="protein sequence ID" value="KJQ68908.1"/>
    <property type="molecule type" value="Genomic_DNA"/>
</dbReference>
<sequence length="2719" mass="289058">MKDKQKDFRTEKYIRYGIRKYSFGAASVAIAAGLMFLGNGAVSATEVQGAETGVAATSAKKDNQNTAEVKPETEKTAEAKPEVKAEEAKKVNKAILEASIATLESKLATAKYADATVVNSAKEVLATAKAALAKAEASQADVDAQAATVSALSTVVTESNTAGFDKKEAAEKEAAKAEAEKTATPVEKALSVATTTLTQVSSEAEVTNKLAETELAKADVKEENKAAVTAAVAKNQAVLTETKALLADKSVTKEQVDAQLERLNESILAVYNELKNAGIGRDGRYGVALSANEGYTANSTALRKENGEFDGSTGKSYKVLDGNDKYKIYVHGYQSDNTDVPAANSGQAGISGRTDIPLSKTEAQKLGREAALWKGKLRATGKTNGNTIWGAGGSYEYLATEIYGYTYEQGNHYVYITDAKKRFTLSPEAEAAGYKIKDIKLSNLVPGTGYNEKTDTVEGYVASTLQNGVYDMRYIVTVEKDGQTQDITFRDLTAGWVGWQDSTAPLIKGKSTMVTIGDEVNHNIKYVDNDGMSRDERTGYVYRSNGEKVVAGSKTAPGGTNGATFTAVDGSKVNTENGPQTVTAHTALNGNFTGSKTSINDVVPGLNYDPKTGNITGTASEAGIYTANVYAKDYNNTTNAKNQDWNMYGQEAHENITIAVAPKITVSNVEAYATKVPVSVSNGANKAEITMPDGTVTKLVVKDGKWTVAAGTTNTAVKEGDQLGDASATAASKINIPVTSDSTQYVGVDSIVAKATTDKVRADLQREVVKVKDANNKEYTATFNSATGKYTLPNEDAYVLKDNGDGTTTLTERRVYTDAKADGSVDYIVYEFTRTWNATSSAATLTEKVAEIRKNGEVTAVGDVTRTVTALPKAQTADTKGVTVTVTYDSATNTWTASDGSTVTAEKSNAGWKISTDSGFKGYVAFREATGTDVASIQNDKPTGTSTSYSDTQGNSVDLLKSPKANVAFEDKIDDESDDAQSETIKTKLTVTSPSGAKKEFNLAEAEEKAYIQAQRTAAEKTKAAAEAIANAQGANNELAKIQELVDRQDRIVEDAQKALDDLNLRTISPTARDLAEKKLNAAKEQQASLKAELDKAAAALPDVEAKVKSARDEALAAEKAVETAREALKTAAEKNLANPEIAAYTLGEYGSYKVTVRSVDSNGVVTTPTVGKTDSGEVTEDAVAETTYYIVVSKPEKSSGAEGQEQTDSMETGFKTGLPNDAEVSDYKLVDPVSGKKVNSVTTDEGTYEIDENTGKVNFTPAPGFIGTAKPLTVSANVALTGDDGQPVVVESSTTYTPTVYGVKPSNDETKGKQGQPQESKSGKDRFSELNTGTNTPDGTNVDWSTAKYSLEGADEEGKVVVPGEGTYTIDKDGKVTFTPEPSFKGKAKGVDVKVAVTATDSEGNKVEVTSSGDYTPEVEAIEPTAEPKETSGKQGKPQTQDATTMFKEGDETAPIDKSTVKLVDPTGAEVTTMPALKDGKEVGTYTLDPETGVITFQPDKDFTGTPDPAKVTAADKNGTKVETTYTPTVTPVVPEGQDKTTTNLQGKPQQSKVVFTPGDDEFPIDDKVPATFEDGTTEKVVPGEGTYTVDSDGTVHFQPEKDFTGVAKGVTVKRVDTNGTPATAKYTPIVKPVVPQGFDNVTTGVQGQEQNGKPYFKPGNEAVPIDYDKPATLLDPETKQPVPSNELPAKDPEGNVIGKYTLDPTTGVVKFTPEDKSYVGPVQPVTVQRVDKNNTPATADYTPVIVGVKPTAKPAESTDVQGATQKQPITFKGGTADLEDPVGNPIKSDPVLINPGSVTLVGEDGKPTNEVVVKDPKDPNKVIGKYTLVKEPGKDPVAVYTPEDKTYVGQVPPVTIQAADMNGTPVRTTYTPNIKPVTPTATPAETTDIQGKAQTGLPEFKGGKVTVNDEEKVVPIDETKAPKLIDPTTGQPTDKVVVEGEGTYTIEDGKVKFQPEPQFTGTATGVEVQREDTNGTPVKAKYTPTVTPVKPTGEDVTSEDVQGAEQNGTPKFTPGNTDVAITITDEQPAKLIDPETGKPTDKTTIVIPDEGKYTIDPKTGEVTFTPEPQFTGQATGVTVQVKDANGTPVEASYTPKVKGVTPTATPAKSKDIQGKPQTGLPEFKGGTVTVNGVPKTVEIDETKAPKLLDPETGEPTDEPVVIPGEGTYTIEDGKVKFQPEPQFTGKGEGVEVQRVDKNGTPVTAKYTPKVVPVTPTGEDKTSVGPKGQPQTGTPVFNGGSVKINGKEETVEINTDEPAKLIDPKTGDPVDSVTVEGEGTYKINPKTGEVTFTPEPEFLGTATGVTVQRVDKNGTEVTAKYTPTVTPVTATVDKTTEGPKNTPQSETPEFTGDVDLDVPPTFSDGSTKMVVDGEGTYTIDKDGKVTFTPEADYVGTGEGVTVVRKDKAGKDISAKYTPTVRPGTDYVDENGKEIPGFPSKDGEQPKVDIPGYRYKETITDEHGNTRHIYEQVKTFFKDKDGNPIPKVPTEKGKQPKKDIPGYRFVETKPLPNGDTEHIYEKVKTFFKDKDGNPIPNTPTEEGEQPKKDIPGYRFVETKPLPNGDVEHVYEKVPTPSPVPQPNPGNQNITTWTDENGNPVKPSEPGSKEPGTIPGYEYVKTVTDPNGSIRHIFRKVQTPTPVEPSQPVEPATPAMPEQPAKPQVPATPAQPVQETAVKEAEAKRELPNTGTEDNARLAALGLLGVLSGFGLVARKKKED</sequence>
<feature type="compositionally biased region" description="Polar residues" evidence="6">
    <location>
        <begin position="2339"/>
        <end position="2349"/>
    </location>
</feature>
<feature type="transmembrane region" description="Helical" evidence="7">
    <location>
        <begin position="21"/>
        <end position="42"/>
    </location>
</feature>
<evidence type="ECO:0000256" key="6">
    <source>
        <dbReference type="SAM" id="MobiDB-lite"/>
    </source>
</evidence>
<feature type="coiled-coil region" evidence="5">
    <location>
        <begin position="1025"/>
        <end position="1135"/>
    </location>
</feature>
<keyword evidence="2" id="KW-0964">Secreted</keyword>
<dbReference type="NCBIfam" id="TIGR01167">
    <property type="entry name" value="LPXTG_anchor"/>
    <property type="match status" value="1"/>
</dbReference>
<feature type="region of interest" description="Disordered" evidence="6">
    <location>
        <begin position="1869"/>
        <end position="1888"/>
    </location>
</feature>
<protein>
    <submittedName>
        <fullName evidence="9">Cell wall surface anchor family protein</fullName>
    </submittedName>
</protein>
<feature type="compositionally biased region" description="Basic and acidic residues" evidence="6">
    <location>
        <begin position="59"/>
        <end position="82"/>
    </location>
</feature>
<dbReference type="Pfam" id="PF04650">
    <property type="entry name" value="YSIRK_signal"/>
    <property type="match status" value="1"/>
</dbReference>
<feature type="compositionally biased region" description="Polar residues" evidence="6">
    <location>
        <begin position="1434"/>
        <end position="1444"/>
    </location>
</feature>
<evidence type="ECO:0000256" key="2">
    <source>
        <dbReference type="ARBA" id="ARBA00022525"/>
    </source>
</evidence>
<dbReference type="NCBIfam" id="TIGR04308">
    <property type="entry name" value="repeat_SSSPR51"/>
    <property type="match status" value="4"/>
</dbReference>
<feature type="region of interest" description="Disordered" evidence="6">
    <location>
        <begin position="2415"/>
        <end position="2449"/>
    </location>
</feature>
<accession>A0A0F2DDC0</accession>
<dbReference type="NCBIfam" id="TIGR01168">
    <property type="entry name" value="YSIRK_signal"/>
    <property type="match status" value="1"/>
</dbReference>
<dbReference type="InterPro" id="IPR019931">
    <property type="entry name" value="LPXTG_anchor"/>
</dbReference>
<feature type="compositionally biased region" description="Basic and acidic residues" evidence="6">
    <location>
        <begin position="2676"/>
        <end position="2686"/>
    </location>
</feature>
<feature type="compositionally biased region" description="Low complexity" evidence="6">
    <location>
        <begin position="1978"/>
        <end position="1993"/>
    </location>
</feature>
<keyword evidence="5" id="KW-0175">Coiled coil</keyword>
<evidence type="ECO:0000256" key="3">
    <source>
        <dbReference type="ARBA" id="ARBA00022729"/>
    </source>
</evidence>
<feature type="compositionally biased region" description="Basic and acidic residues" evidence="6">
    <location>
        <begin position="2489"/>
        <end position="2501"/>
    </location>
</feature>
<feature type="region of interest" description="Disordered" evidence="6">
    <location>
        <begin position="2636"/>
        <end position="2693"/>
    </location>
</feature>
<evidence type="ECO:0000313" key="9">
    <source>
        <dbReference type="EMBL" id="KJQ68908.1"/>
    </source>
</evidence>
<feature type="region of interest" description="Disordered" evidence="6">
    <location>
        <begin position="2329"/>
        <end position="2370"/>
    </location>
</feature>
<feature type="region of interest" description="Disordered" evidence="6">
    <location>
        <begin position="1405"/>
        <end position="1444"/>
    </location>
</feature>
<evidence type="ECO:0000256" key="4">
    <source>
        <dbReference type="ARBA" id="ARBA00023088"/>
    </source>
</evidence>
<feature type="compositionally biased region" description="Polar residues" evidence="6">
    <location>
        <begin position="1760"/>
        <end position="1770"/>
    </location>
</feature>
<feature type="region of interest" description="Disordered" evidence="6">
    <location>
        <begin position="2478"/>
        <end position="2615"/>
    </location>
</feature>
<reference evidence="9 10" key="1">
    <citation type="submission" date="2015-02" db="EMBL/GenBank/DDBJ databases">
        <title>Evolution of amylase-binding proteins of oral streptococcal species.</title>
        <authorList>
            <person name="Haase E.M."/>
        </authorList>
    </citation>
    <scope>NUCLEOTIDE SEQUENCE [LARGE SCALE GENOMIC DNA]</scope>
    <source>
        <strain evidence="9 10">OT25</strain>
    </source>
</reference>
<dbReference type="Pfam" id="PF19076">
    <property type="entry name" value="CshA_repeat"/>
    <property type="match status" value="11"/>
</dbReference>
<keyword evidence="7" id="KW-0812">Transmembrane</keyword>
<dbReference type="InterPro" id="IPR005877">
    <property type="entry name" value="YSIRK_signal_dom"/>
</dbReference>
<evidence type="ECO:0000313" key="10">
    <source>
        <dbReference type="Proteomes" id="UP000033538"/>
    </source>
</evidence>
<dbReference type="Pfam" id="PF18877">
    <property type="entry name" value="SSSPR-51"/>
    <property type="match status" value="4"/>
</dbReference>
<feature type="compositionally biased region" description="Basic and acidic residues" evidence="6">
    <location>
        <begin position="2190"/>
        <end position="2199"/>
    </location>
</feature>
<proteinExistence type="predicted"/>
<name>A0A0F2DDC0_STRMT</name>
<feature type="compositionally biased region" description="Polar residues" evidence="6">
    <location>
        <begin position="1330"/>
        <end position="1346"/>
    </location>
</feature>
<feature type="compositionally biased region" description="Basic and acidic residues" evidence="6">
    <location>
        <begin position="2515"/>
        <end position="2532"/>
    </location>
</feature>
<keyword evidence="7" id="KW-0472">Membrane</keyword>
<feature type="domain" description="Gram-positive cocci surface proteins LPxTG" evidence="8">
    <location>
        <begin position="2686"/>
        <end position="2719"/>
    </location>
</feature>
<feature type="compositionally biased region" description="Polar residues" evidence="6">
    <location>
        <begin position="2006"/>
        <end position="2018"/>
    </location>
</feature>
<feature type="region of interest" description="Disordered" evidence="6">
    <location>
        <begin position="2092"/>
        <end position="2128"/>
    </location>
</feature>
<keyword evidence="1" id="KW-0134">Cell wall</keyword>
<dbReference type="PROSITE" id="PS50847">
    <property type="entry name" value="GRAM_POS_ANCHORING"/>
    <property type="match status" value="1"/>
</dbReference>
<feature type="region of interest" description="Disordered" evidence="6">
    <location>
        <begin position="55"/>
        <end position="82"/>
    </location>
</feature>
<feature type="region of interest" description="Disordered" evidence="6">
    <location>
        <begin position="1754"/>
        <end position="1820"/>
    </location>
</feature>
<comment type="caution">
    <text evidence="9">The sequence shown here is derived from an EMBL/GenBank/DDBJ whole genome shotgun (WGS) entry which is preliminary data.</text>
</comment>
<feature type="compositionally biased region" description="Basic and acidic residues" evidence="6">
    <location>
        <begin position="1805"/>
        <end position="1820"/>
    </location>
</feature>
<feature type="compositionally biased region" description="Basic and acidic residues" evidence="6">
    <location>
        <begin position="2258"/>
        <end position="2269"/>
    </location>
</feature>
<evidence type="ECO:0000256" key="7">
    <source>
        <dbReference type="SAM" id="Phobius"/>
    </source>
</evidence>
<dbReference type="InterPro" id="IPR026395">
    <property type="entry name" value="CshA_fibril"/>
</dbReference>
<keyword evidence="3" id="KW-0732">Signal</keyword>
<gene>
    <name evidence="9" type="ORF">TZ90_01280</name>
</gene>
<dbReference type="InterPro" id="IPR027579">
    <property type="entry name" value="SSSPR51_Rpt"/>
</dbReference>
<feature type="region of interest" description="Disordered" evidence="6">
    <location>
        <begin position="1678"/>
        <end position="1699"/>
    </location>
</feature>
<feature type="compositionally biased region" description="Basic and acidic residues" evidence="6">
    <location>
        <begin position="2142"/>
        <end position="2151"/>
    </location>
</feature>
<feature type="region of interest" description="Disordered" evidence="6">
    <location>
        <begin position="1977"/>
        <end position="2018"/>
    </location>
</feature>